<accession>A0AA35G836</accession>
<comment type="subcellular location">
    <subcellularLocation>
        <location evidence="1">Membrane</location>
        <topology evidence="1">Multi-pass membrane protein</topology>
    </subcellularLocation>
</comment>
<organism evidence="8 9">
    <name type="scientific">Caldinitratiruptor microaerophilus</name>
    <dbReference type="NCBI Taxonomy" id="671077"/>
    <lineage>
        <taxon>Bacteria</taxon>
        <taxon>Bacillati</taxon>
        <taxon>Bacillota</taxon>
        <taxon>Clostridia</taxon>
        <taxon>Eubacteriales</taxon>
        <taxon>Symbiobacteriaceae</taxon>
        <taxon>Caldinitratiruptor</taxon>
    </lineage>
</organism>
<feature type="transmembrane region" description="Helical" evidence="6">
    <location>
        <begin position="358"/>
        <end position="373"/>
    </location>
</feature>
<proteinExistence type="predicted"/>
<feature type="transmembrane region" description="Helical" evidence="6">
    <location>
        <begin position="38"/>
        <end position="58"/>
    </location>
</feature>
<dbReference type="Proteomes" id="UP001163687">
    <property type="component" value="Chromosome"/>
</dbReference>
<feature type="domain" description="Cytochrome c assembly protein" evidence="7">
    <location>
        <begin position="314"/>
        <end position="410"/>
    </location>
</feature>
<feature type="transmembrane region" description="Helical" evidence="6">
    <location>
        <begin position="154"/>
        <end position="182"/>
    </location>
</feature>
<evidence type="ECO:0000256" key="5">
    <source>
        <dbReference type="ARBA" id="ARBA00023136"/>
    </source>
</evidence>
<feature type="transmembrane region" description="Helical" evidence="6">
    <location>
        <begin position="96"/>
        <end position="114"/>
    </location>
</feature>
<keyword evidence="5 6" id="KW-0472">Membrane</keyword>
<dbReference type="EMBL" id="AP025628">
    <property type="protein sequence ID" value="BDG60018.1"/>
    <property type="molecule type" value="Genomic_DNA"/>
</dbReference>
<name>A0AA35G836_9FIRM</name>
<keyword evidence="4 6" id="KW-1133">Transmembrane helix</keyword>
<gene>
    <name evidence="8" type="ORF">caldi_11080</name>
</gene>
<protein>
    <submittedName>
        <fullName evidence="8">C-type cytochrome biogenesis protein CcsB</fullName>
    </submittedName>
</protein>
<dbReference type="Pfam" id="PF01578">
    <property type="entry name" value="Cytochrom_C_asm"/>
    <property type="match status" value="2"/>
</dbReference>
<dbReference type="AlphaFoldDB" id="A0AA35G836"/>
<sequence length="416" mass="44871">MQSTWISLSFWLLGIAFFSYLVASIAYAAGVIGARRAAVVPALAGAGGPGAAAGTAWYRTAPELAFRLLTLGTAAHALGILARWQGAGHWPTSNMYEFVGFMAFTSMLAFQVLYRMYRLPALGTVVAPLAVVILAYAYVFPKEVKPLIPALQSYWLWLHVSTAALGEGFFAVAFGAALLYLVRTRDRAGRWGAAALEGVLWAILTLFAFTVLAYGLRNVAGMQWVFSLDGKTVLYHLPPVIGPAGAAVGEKGTLLGLPLPLVAAPAALKGKNLNTLLFSVLAGTLLYYALRGLLLRGRPLGEGFAGLVRGLDEDILDEVSYRAIAIGYPIFTLGGLVFAMIWAKEAWGRYWFWDPKETWAFITWLTYSGYLHLRINKGWAGRPSAWAAVLGFGVVLFTLIGVNLLIVGLHSYVGGD</sequence>
<keyword evidence="3" id="KW-0201">Cytochrome c-type biogenesis</keyword>
<feature type="domain" description="Cytochrome c assembly protein" evidence="7">
    <location>
        <begin position="93"/>
        <end position="195"/>
    </location>
</feature>
<feature type="transmembrane region" description="Helical" evidence="6">
    <location>
        <begin position="323"/>
        <end position="343"/>
    </location>
</feature>
<dbReference type="GO" id="GO:0020037">
    <property type="term" value="F:heme binding"/>
    <property type="evidence" value="ECO:0007669"/>
    <property type="project" value="InterPro"/>
</dbReference>
<evidence type="ECO:0000313" key="8">
    <source>
        <dbReference type="EMBL" id="BDG60018.1"/>
    </source>
</evidence>
<evidence type="ECO:0000313" key="9">
    <source>
        <dbReference type="Proteomes" id="UP001163687"/>
    </source>
</evidence>
<keyword evidence="9" id="KW-1185">Reference proteome</keyword>
<evidence type="ECO:0000256" key="3">
    <source>
        <dbReference type="ARBA" id="ARBA00022748"/>
    </source>
</evidence>
<feature type="transmembrane region" description="Helical" evidence="6">
    <location>
        <begin position="194"/>
        <end position="216"/>
    </location>
</feature>
<dbReference type="InterPro" id="IPR045062">
    <property type="entry name" value="Cyt_c_biogenesis_CcsA/CcmC"/>
</dbReference>
<evidence type="ECO:0000259" key="7">
    <source>
        <dbReference type="Pfam" id="PF01578"/>
    </source>
</evidence>
<evidence type="ECO:0000256" key="4">
    <source>
        <dbReference type="ARBA" id="ARBA00022989"/>
    </source>
</evidence>
<dbReference type="PANTHER" id="PTHR30071:SF1">
    <property type="entry name" value="CYTOCHROME B_B6 PROTEIN-RELATED"/>
    <property type="match status" value="1"/>
</dbReference>
<dbReference type="RefSeq" id="WP_264844087.1">
    <property type="nucleotide sequence ID" value="NZ_AP025628.1"/>
</dbReference>
<keyword evidence="2 6" id="KW-0812">Transmembrane</keyword>
<dbReference type="PANTHER" id="PTHR30071">
    <property type="entry name" value="HEME EXPORTER PROTEIN C"/>
    <property type="match status" value="1"/>
</dbReference>
<reference evidence="8" key="1">
    <citation type="submission" date="2022-03" db="EMBL/GenBank/DDBJ databases">
        <title>Complete genome sequence of Caldinitratiruptor microaerophilus.</title>
        <authorList>
            <person name="Mukaiyama R."/>
            <person name="Nishiyama T."/>
            <person name="Ueda K."/>
        </authorList>
    </citation>
    <scope>NUCLEOTIDE SEQUENCE</scope>
    <source>
        <strain evidence="8">JCM 16183</strain>
    </source>
</reference>
<feature type="transmembrane region" description="Helical" evidence="6">
    <location>
        <begin position="385"/>
        <end position="413"/>
    </location>
</feature>
<evidence type="ECO:0000256" key="2">
    <source>
        <dbReference type="ARBA" id="ARBA00022692"/>
    </source>
</evidence>
<evidence type="ECO:0000256" key="1">
    <source>
        <dbReference type="ARBA" id="ARBA00004141"/>
    </source>
</evidence>
<evidence type="ECO:0000256" key="6">
    <source>
        <dbReference type="SAM" id="Phobius"/>
    </source>
</evidence>
<dbReference type="GO" id="GO:0017004">
    <property type="term" value="P:cytochrome complex assembly"/>
    <property type="evidence" value="ECO:0007669"/>
    <property type="project" value="UniProtKB-KW"/>
</dbReference>
<dbReference type="InterPro" id="IPR002541">
    <property type="entry name" value="Cyt_c_assembly"/>
</dbReference>
<feature type="transmembrane region" description="Helical" evidence="6">
    <location>
        <begin position="273"/>
        <end position="290"/>
    </location>
</feature>
<dbReference type="GO" id="GO:0005886">
    <property type="term" value="C:plasma membrane"/>
    <property type="evidence" value="ECO:0007669"/>
    <property type="project" value="TreeGrafter"/>
</dbReference>
<feature type="transmembrane region" description="Helical" evidence="6">
    <location>
        <begin position="121"/>
        <end position="139"/>
    </location>
</feature>
<dbReference type="KEGG" id="cmic:caldi_11080"/>